<dbReference type="EMBL" id="LOCQ01000054">
    <property type="protein sequence ID" value="OBV39315.1"/>
    <property type="molecule type" value="Genomic_DNA"/>
</dbReference>
<evidence type="ECO:0000256" key="1">
    <source>
        <dbReference type="SAM" id="Phobius"/>
    </source>
</evidence>
<keyword evidence="3" id="KW-1185">Reference proteome</keyword>
<comment type="caution">
    <text evidence="2">The sequence shown here is derived from an EMBL/GenBank/DDBJ whole genome shotgun (WGS) entry which is preliminary data.</text>
</comment>
<dbReference type="PANTHER" id="PTHR35531">
    <property type="entry name" value="INNER MEMBRANE PROTEIN YBCI-RELATED"/>
    <property type="match status" value="1"/>
</dbReference>
<dbReference type="RefSeq" id="WP_065308077.1">
    <property type="nucleotide sequence ID" value="NZ_LOCQ01000054.1"/>
</dbReference>
<keyword evidence="1" id="KW-0472">Membrane</keyword>
<evidence type="ECO:0000313" key="3">
    <source>
        <dbReference type="Proteomes" id="UP000092713"/>
    </source>
</evidence>
<dbReference type="PATRIC" id="fig|1747903.4.peg.2898"/>
<dbReference type="AlphaFoldDB" id="A0A1A7C3L4"/>
<gene>
    <name evidence="2" type="ORF">ASR47_1009130</name>
</gene>
<proteinExistence type="predicted"/>
<keyword evidence="1" id="KW-1133">Transmembrane helix</keyword>
<dbReference type="OrthoDB" id="9794683at2"/>
<protein>
    <submittedName>
        <fullName evidence="2">Inner membrane protein</fullName>
    </submittedName>
</protein>
<dbReference type="InterPro" id="IPR007404">
    <property type="entry name" value="YdjM-like"/>
</dbReference>
<feature type="transmembrane region" description="Helical" evidence="1">
    <location>
        <begin position="60"/>
        <end position="78"/>
    </location>
</feature>
<keyword evidence="1" id="KW-0812">Transmembrane</keyword>
<feature type="transmembrane region" description="Helical" evidence="1">
    <location>
        <begin position="90"/>
        <end position="116"/>
    </location>
</feature>
<dbReference type="Pfam" id="PF04307">
    <property type="entry name" value="YdjM"/>
    <property type="match status" value="1"/>
</dbReference>
<accession>A0A1A7C3L4</accession>
<organism evidence="2 3">
    <name type="scientific">Janthinobacterium psychrotolerans</name>
    <dbReference type="NCBI Taxonomy" id="1747903"/>
    <lineage>
        <taxon>Bacteria</taxon>
        <taxon>Pseudomonadati</taxon>
        <taxon>Pseudomonadota</taxon>
        <taxon>Betaproteobacteria</taxon>
        <taxon>Burkholderiales</taxon>
        <taxon>Oxalobacteraceae</taxon>
        <taxon>Janthinobacterium</taxon>
    </lineage>
</organism>
<dbReference type="STRING" id="1747903.ASR47_1009130"/>
<name>A0A1A7C3L4_9BURK</name>
<sequence length="187" mass="20378">MPSIISHAVVPLAVGLALGSKAIPGRLLVIGMIAAMLPDADVLAFHFGVPYAHQLGHRGITHSLAFALLLATLAWIFARQLAASRKHACLFMFFATASHPLLDMLTNGGLGVALIWPFSNERLFFPLRVIEVSPIGIRRFFSATGVRVLLSELQWIWIPSAIAAVIIVAWRRIFYASECRTPQGPVS</sequence>
<feature type="transmembrane region" description="Helical" evidence="1">
    <location>
        <begin position="155"/>
        <end position="174"/>
    </location>
</feature>
<reference evidence="2 3" key="1">
    <citation type="submission" date="2016-04" db="EMBL/GenBank/DDBJ databases">
        <title>Draft genome sequence of Janthinobacterium psychrotolerans sp. nov., isolated from freshwater sediments in Denmark.</title>
        <authorList>
            <person name="Gong X."/>
            <person name="Skrivergaard S."/>
            <person name="Korsgaard B.S."/>
            <person name="Schreiber L."/>
            <person name="Marshall I.P."/>
            <person name="Finster K."/>
            <person name="Schramm A."/>
        </authorList>
    </citation>
    <scope>NUCLEOTIDE SEQUENCE [LARGE SCALE GENOMIC DNA]</scope>
    <source>
        <strain evidence="2 3">S3-2</strain>
    </source>
</reference>
<evidence type="ECO:0000313" key="2">
    <source>
        <dbReference type="EMBL" id="OBV39315.1"/>
    </source>
</evidence>
<dbReference type="Proteomes" id="UP000092713">
    <property type="component" value="Unassembled WGS sequence"/>
</dbReference>
<dbReference type="PANTHER" id="PTHR35531:SF1">
    <property type="entry name" value="INNER MEMBRANE PROTEIN YBCI-RELATED"/>
    <property type="match status" value="1"/>
</dbReference>